<dbReference type="Proteomes" id="UP000660339">
    <property type="component" value="Unassembled WGS sequence"/>
</dbReference>
<evidence type="ECO:0000313" key="3">
    <source>
        <dbReference type="Proteomes" id="UP000660339"/>
    </source>
</evidence>
<keyword evidence="3" id="KW-1185">Reference proteome</keyword>
<feature type="region of interest" description="Disordered" evidence="1">
    <location>
        <begin position="144"/>
        <end position="174"/>
    </location>
</feature>
<protein>
    <submittedName>
        <fullName evidence="2">Uncharacterized protein</fullName>
    </submittedName>
</protein>
<dbReference type="Pfam" id="PF14025">
    <property type="entry name" value="DUF4241"/>
    <property type="match status" value="1"/>
</dbReference>
<proteinExistence type="predicted"/>
<dbReference type="EMBL" id="BONJ01000028">
    <property type="protein sequence ID" value="GIG16750.1"/>
    <property type="molecule type" value="Genomic_DNA"/>
</dbReference>
<organism evidence="2 3">
    <name type="scientific">Catellatospora methionotrophica</name>
    <dbReference type="NCBI Taxonomy" id="121620"/>
    <lineage>
        <taxon>Bacteria</taxon>
        <taxon>Bacillati</taxon>
        <taxon>Actinomycetota</taxon>
        <taxon>Actinomycetes</taxon>
        <taxon>Micromonosporales</taxon>
        <taxon>Micromonosporaceae</taxon>
        <taxon>Catellatospora</taxon>
    </lineage>
</organism>
<name>A0A8J3LLF2_9ACTN</name>
<gene>
    <name evidence="2" type="ORF">Cme02nite_50820</name>
</gene>
<evidence type="ECO:0000313" key="2">
    <source>
        <dbReference type="EMBL" id="GIG16750.1"/>
    </source>
</evidence>
<reference evidence="2" key="1">
    <citation type="submission" date="2021-01" db="EMBL/GenBank/DDBJ databases">
        <title>Whole genome shotgun sequence of Catellatospora methionotrophica NBRC 14553.</title>
        <authorList>
            <person name="Komaki H."/>
            <person name="Tamura T."/>
        </authorList>
    </citation>
    <scope>NUCLEOTIDE SEQUENCE</scope>
    <source>
        <strain evidence="2">NBRC 14553</strain>
    </source>
</reference>
<sequence>MPYLPDLATVLADGARITRDDVEYVVEARAVGMVALPSGQVVGCDPLVDAVAAMPFTVAVAPGRYRLRAWVAAVHQSGSDKQDRTAALQLVVTDQPAVRWELALTDGQDPAELGADGFFGYPVDAGVGTLADMVAVQALARGSSTNWTRSTSRHRFLRHPPQSMPSPMNPPERT</sequence>
<dbReference type="AlphaFoldDB" id="A0A8J3LLF2"/>
<feature type="compositionally biased region" description="Pro residues" evidence="1">
    <location>
        <begin position="162"/>
        <end position="174"/>
    </location>
</feature>
<comment type="caution">
    <text evidence="2">The sequence shown here is derived from an EMBL/GenBank/DDBJ whole genome shotgun (WGS) entry which is preliminary data.</text>
</comment>
<dbReference type="InterPro" id="IPR025335">
    <property type="entry name" value="DUF4241"/>
</dbReference>
<accession>A0A8J3LLF2</accession>
<evidence type="ECO:0000256" key="1">
    <source>
        <dbReference type="SAM" id="MobiDB-lite"/>
    </source>
</evidence>